<keyword evidence="3" id="KW-1185">Reference proteome</keyword>
<sequence>MRLTNGKILAIVGVMHSLFGLTPFAFGKQFHGFSSRYFFMISDGLVEFPLLNGQMNYENFAGFWFVYFGLLLVPLGVLLNHIEVRDGQMPESFVWTYLIVVLIGVYMIPFSGMTVIMLPHALYMGYQVKFRNISKV</sequence>
<dbReference type="InterPro" id="IPR045590">
    <property type="entry name" value="DUF6463"/>
</dbReference>
<protein>
    <submittedName>
        <fullName evidence="2">Uncharacterized protein</fullName>
    </submittedName>
</protein>
<evidence type="ECO:0000313" key="3">
    <source>
        <dbReference type="Proteomes" id="UP000770785"/>
    </source>
</evidence>
<reference evidence="2 3" key="1">
    <citation type="submission" date="2020-03" db="EMBL/GenBank/DDBJ databases">
        <title>Genomic Encyclopedia of Type Strains, Phase IV (KMG-IV): sequencing the most valuable type-strain genomes for metagenomic binning, comparative biology and taxonomic classification.</title>
        <authorList>
            <person name="Goeker M."/>
        </authorList>
    </citation>
    <scope>NUCLEOTIDE SEQUENCE [LARGE SCALE GENOMIC DNA]</scope>
    <source>
        <strain evidence="2 3">DSM 105096</strain>
    </source>
</reference>
<comment type="caution">
    <text evidence="2">The sequence shown here is derived from an EMBL/GenBank/DDBJ whole genome shotgun (WGS) entry which is preliminary data.</text>
</comment>
<accession>A0ABX0X8X3</accession>
<feature type="transmembrane region" description="Helical" evidence="1">
    <location>
        <begin position="61"/>
        <end position="82"/>
    </location>
</feature>
<organism evidence="2 3">
    <name type="scientific">Neolewinella antarctica</name>
    <dbReference type="NCBI Taxonomy" id="442734"/>
    <lineage>
        <taxon>Bacteria</taxon>
        <taxon>Pseudomonadati</taxon>
        <taxon>Bacteroidota</taxon>
        <taxon>Saprospiria</taxon>
        <taxon>Saprospirales</taxon>
        <taxon>Lewinellaceae</taxon>
        <taxon>Neolewinella</taxon>
    </lineage>
</organism>
<keyword evidence="1" id="KW-0812">Transmembrane</keyword>
<keyword evidence="1" id="KW-0472">Membrane</keyword>
<keyword evidence="1" id="KW-1133">Transmembrane helix</keyword>
<dbReference type="Proteomes" id="UP000770785">
    <property type="component" value="Unassembled WGS sequence"/>
</dbReference>
<dbReference type="Pfam" id="PF20064">
    <property type="entry name" value="DUF6463"/>
    <property type="match status" value="1"/>
</dbReference>
<proteinExistence type="predicted"/>
<feature type="transmembrane region" description="Helical" evidence="1">
    <location>
        <begin position="94"/>
        <end position="118"/>
    </location>
</feature>
<dbReference type="EMBL" id="JAATJH010000002">
    <property type="protein sequence ID" value="NJC25627.1"/>
    <property type="molecule type" value="Genomic_DNA"/>
</dbReference>
<evidence type="ECO:0000313" key="2">
    <source>
        <dbReference type="EMBL" id="NJC25627.1"/>
    </source>
</evidence>
<dbReference type="RefSeq" id="WP_168036423.1">
    <property type="nucleotide sequence ID" value="NZ_JAATJH010000002.1"/>
</dbReference>
<gene>
    <name evidence="2" type="ORF">GGR27_001126</name>
</gene>
<name>A0ABX0X8X3_9BACT</name>
<evidence type="ECO:0000256" key="1">
    <source>
        <dbReference type="SAM" id="Phobius"/>
    </source>
</evidence>